<evidence type="ECO:0000256" key="2">
    <source>
        <dbReference type="ARBA" id="ARBA00023315"/>
    </source>
</evidence>
<dbReference type="RefSeq" id="WP_227306171.1">
    <property type="nucleotide sequence ID" value="NZ_JAESVA010000002.1"/>
</dbReference>
<evidence type="ECO:0000259" key="5">
    <source>
        <dbReference type="PROSITE" id="PS51186"/>
    </source>
</evidence>
<dbReference type="Pfam" id="PF13302">
    <property type="entry name" value="Acetyltransf_3"/>
    <property type="match status" value="1"/>
</dbReference>
<protein>
    <submittedName>
        <fullName evidence="6">N-acetyltransferase</fullName>
    </submittedName>
</protein>
<comment type="caution">
    <text evidence="6">The sequence shown here is derived from an EMBL/GenBank/DDBJ whole genome shotgun (WGS) entry which is preliminary data.</text>
</comment>
<dbReference type="FunFam" id="3.40.630.30:FF:000026">
    <property type="entry name" value="Phosphinothricin acetyltransferase"/>
    <property type="match status" value="1"/>
</dbReference>
<dbReference type="CDD" id="cd04301">
    <property type="entry name" value="NAT_SF"/>
    <property type="match status" value="1"/>
</dbReference>
<keyword evidence="1" id="KW-0808">Transferase</keyword>
<evidence type="ECO:0000256" key="1">
    <source>
        <dbReference type="ARBA" id="ARBA00022679"/>
    </source>
</evidence>
<evidence type="ECO:0000313" key="7">
    <source>
        <dbReference type="Proteomes" id="UP000721844"/>
    </source>
</evidence>
<dbReference type="PROSITE" id="PS51186">
    <property type="entry name" value="GNAT"/>
    <property type="match status" value="1"/>
</dbReference>
<dbReference type="GO" id="GO:0016747">
    <property type="term" value="F:acyltransferase activity, transferring groups other than amino-acyl groups"/>
    <property type="evidence" value="ECO:0007669"/>
    <property type="project" value="InterPro"/>
</dbReference>
<dbReference type="AlphaFoldDB" id="A0A963YZ18"/>
<gene>
    <name evidence="6" type="ORF">ACELLULO517_04770</name>
</gene>
<evidence type="ECO:0000256" key="4">
    <source>
        <dbReference type="ARBA" id="ARBA00051334"/>
    </source>
</evidence>
<dbReference type="Gene3D" id="3.40.630.30">
    <property type="match status" value="1"/>
</dbReference>
<dbReference type="SUPFAM" id="SSF55729">
    <property type="entry name" value="Acyl-CoA N-acyltransferases (Nat)"/>
    <property type="match status" value="1"/>
</dbReference>
<dbReference type="EMBL" id="JAESVA010000002">
    <property type="protein sequence ID" value="MCB8879536.1"/>
    <property type="molecule type" value="Genomic_DNA"/>
</dbReference>
<evidence type="ECO:0000256" key="3">
    <source>
        <dbReference type="ARBA" id="ARBA00050603"/>
    </source>
</evidence>
<keyword evidence="7" id="KW-1185">Reference proteome</keyword>
<name>A0A963YZ18_9PROT</name>
<keyword evidence="2" id="KW-0012">Acyltransferase</keyword>
<dbReference type="InterPro" id="IPR000182">
    <property type="entry name" value="GNAT_dom"/>
</dbReference>
<comment type="catalytic activity">
    <reaction evidence="3">
        <text>L-methionine sulfoximine + acetyl-CoA = N-acetyl-L-methionine sulfoximine + CoA + H(+)</text>
        <dbReference type="Rhea" id="RHEA:47660"/>
        <dbReference type="ChEBI" id="CHEBI:15378"/>
        <dbReference type="ChEBI" id="CHEBI:57287"/>
        <dbReference type="ChEBI" id="CHEBI:57288"/>
        <dbReference type="ChEBI" id="CHEBI:87826"/>
        <dbReference type="ChEBI" id="CHEBI:87827"/>
    </reaction>
</comment>
<dbReference type="InterPro" id="IPR016181">
    <property type="entry name" value="Acyl_CoA_acyltransferase"/>
</dbReference>
<reference evidence="6 7" key="1">
    <citation type="journal article" date="2021" name="Microorganisms">
        <title>Acidisoma silvae sp. nov. and Acidisomacellulosilytica sp. nov., Two Acidophilic Bacteria Isolated from Decaying Wood, Hydrolyzing Cellulose and Producing Poly-3-hydroxybutyrate.</title>
        <authorList>
            <person name="Mieszkin S."/>
            <person name="Pouder E."/>
            <person name="Uroz S."/>
            <person name="Simon-Colin C."/>
            <person name="Alain K."/>
        </authorList>
    </citation>
    <scope>NUCLEOTIDE SEQUENCE [LARGE SCALE GENOMIC DNA]</scope>
    <source>
        <strain evidence="6 7">HW T5.17</strain>
    </source>
</reference>
<comment type="catalytic activity">
    <reaction evidence="4">
        <text>L-methionine sulfone + acetyl-CoA = N-acetyl-L-methionine sulfone + CoA + H(+)</text>
        <dbReference type="Rhea" id="RHEA:47656"/>
        <dbReference type="ChEBI" id="CHEBI:15378"/>
        <dbReference type="ChEBI" id="CHEBI:57287"/>
        <dbReference type="ChEBI" id="CHEBI:57288"/>
        <dbReference type="ChEBI" id="CHEBI:87824"/>
        <dbReference type="ChEBI" id="CHEBI:87825"/>
    </reaction>
</comment>
<dbReference type="PANTHER" id="PTHR43072">
    <property type="entry name" value="N-ACETYLTRANSFERASE"/>
    <property type="match status" value="1"/>
</dbReference>
<sequence>MIIRPASEADLPGILIIYNDVVRTSAAVYTEEEASLDNRLKWYADRRALGYPVLVAEDKTGGIAGFSSFGDFRPWPGFRLTVEHSVYIREDCRGQGLGCALITPLFDEARTLGKHVMIGGIDAGNPASLRLHEKLGFERAGTLKEVGTKFGRWLDLVFMQRIL</sequence>
<evidence type="ECO:0000313" key="6">
    <source>
        <dbReference type="EMBL" id="MCB8879536.1"/>
    </source>
</evidence>
<feature type="domain" description="N-acetyltransferase" evidence="5">
    <location>
        <begin position="1"/>
        <end position="163"/>
    </location>
</feature>
<proteinExistence type="predicted"/>
<dbReference type="Proteomes" id="UP000721844">
    <property type="component" value="Unassembled WGS sequence"/>
</dbReference>
<organism evidence="6 7">
    <name type="scientific">Acidisoma cellulosilyticum</name>
    <dbReference type="NCBI Taxonomy" id="2802395"/>
    <lineage>
        <taxon>Bacteria</taxon>
        <taxon>Pseudomonadati</taxon>
        <taxon>Pseudomonadota</taxon>
        <taxon>Alphaproteobacteria</taxon>
        <taxon>Acetobacterales</taxon>
        <taxon>Acidocellaceae</taxon>
        <taxon>Acidisoma</taxon>
    </lineage>
</organism>
<dbReference type="PANTHER" id="PTHR43072:SF23">
    <property type="entry name" value="UPF0039 PROTEIN C11D3.02C"/>
    <property type="match status" value="1"/>
</dbReference>
<accession>A0A963YZ18</accession>